<dbReference type="RefSeq" id="WP_310638593.1">
    <property type="nucleotide sequence ID" value="NZ_CADEQJ010000023.1"/>
</dbReference>
<dbReference type="Proteomes" id="UP000029590">
    <property type="component" value="Unassembled WGS sequence"/>
</dbReference>
<keyword evidence="2" id="KW-0255">Endonuclease</keyword>
<protein>
    <submittedName>
        <fullName evidence="2">Restriction endonuclease fold toxin 5 family protein</fullName>
    </submittedName>
</protein>
<sequence length="122" mass="14682">MQRRNWSMSDNSREYQGRVTGLPYSIAERWSMEWVWERDFDGFRPEECLLLEAKAKYDQFLNKQDVPYTGAFDDMEEQAFGQAAVVNANPPARLKWYFQTERTWSYMRVPLVRLKIESEWLP</sequence>
<dbReference type="InterPro" id="IPR028904">
    <property type="entry name" value="Tox-REase-5_dom"/>
</dbReference>
<gene>
    <name evidence="2" type="ORF">DM48_7846</name>
</gene>
<evidence type="ECO:0000259" key="1">
    <source>
        <dbReference type="Pfam" id="PF15648"/>
    </source>
</evidence>
<feature type="domain" description="Tox-REase-5" evidence="1">
    <location>
        <begin position="12"/>
        <end position="100"/>
    </location>
</feature>
<keyword evidence="2" id="KW-0378">Hydrolase</keyword>
<dbReference type="AlphaFoldDB" id="A0AAW3FA88"/>
<dbReference type="Pfam" id="PF15648">
    <property type="entry name" value="Tox-REase-5"/>
    <property type="match status" value="1"/>
</dbReference>
<evidence type="ECO:0000313" key="2">
    <source>
        <dbReference type="EMBL" id="KGC20273.1"/>
    </source>
</evidence>
<proteinExistence type="predicted"/>
<dbReference type="EMBL" id="JPGG01000012">
    <property type="protein sequence ID" value="KGC20273.1"/>
    <property type="molecule type" value="Genomic_DNA"/>
</dbReference>
<evidence type="ECO:0000313" key="3">
    <source>
        <dbReference type="Proteomes" id="UP000029590"/>
    </source>
</evidence>
<accession>A0AAW3FA88</accession>
<dbReference type="GO" id="GO:0004519">
    <property type="term" value="F:endonuclease activity"/>
    <property type="evidence" value="ECO:0007669"/>
    <property type="project" value="UniProtKB-KW"/>
</dbReference>
<organism evidence="2 3">
    <name type="scientific">Burkholderia gladioli</name>
    <name type="common">Pseudomonas marginata</name>
    <name type="synonym">Phytomonas marginata</name>
    <dbReference type="NCBI Taxonomy" id="28095"/>
    <lineage>
        <taxon>Bacteria</taxon>
        <taxon>Pseudomonadati</taxon>
        <taxon>Pseudomonadota</taxon>
        <taxon>Betaproteobacteria</taxon>
        <taxon>Burkholderiales</taxon>
        <taxon>Burkholderiaceae</taxon>
        <taxon>Burkholderia</taxon>
    </lineage>
</organism>
<reference evidence="2 3" key="1">
    <citation type="submission" date="2014-04" db="EMBL/GenBank/DDBJ databases">
        <authorList>
            <person name="Bishop-Lilly K.A."/>
            <person name="Broomall S.M."/>
            <person name="Chain P.S."/>
            <person name="Chertkov O."/>
            <person name="Coyne S.R."/>
            <person name="Daligault H.E."/>
            <person name="Davenport K.W."/>
            <person name="Erkkila T."/>
            <person name="Frey K.G."/>
            <person name="Gibbons H.S."/>
            <person name="Gu W."/>
            <person name="Jaissle J."/>
            <person name="Johnson S.L."/>
            <person name="Koroleva G.I."/>
            <person name="Ladner J.T."/>
            <person name="Lo C.-C."/>
            <person name="Minogue T.D."/>
            <person name="Munk C."/>
            <person name="Palacios G.F."/>
            <person name="Redden C.L."/>
            <person name="Rosenzweig C.N."/>
            <person name="Scholz M.B."/>
            <person name="Teshima H."/>
            <person name="Xu Y."/>
        </authorList>
    </citation>
    <scope>NUCLEOTIDE SEQUENCE [LARGE SCALE GENOMIC DNA]</scope>
    <source>
        <strain evidence="3">gladioli</strain>
    </source>
</reference>
<name>A0AAW3FA88_BURGA</name>
<keyword evidence="2" id="KW-0540">Nuclease</keyword>
<comment type="caution">
    <text evidence="2">The sequence shown here is derived from an EMBL/GenBank/DDBJ whole genome shotgun (WGS) entry which is preliminary data.</text>
</comment>